<evidence type="ECO:0000256" key="1">
    <source>
        <dbReference type="ARBA" id="ARBA00023239"/>
    </source>
</evidence>
<dbReference type="InterPro" id="IPR006368">
    <property type="entry name" value="GDP_Man_deHydtase"/>
</dbReference>
<dbReference type="Proteomes" id="UP000524492">
    <property type="component" value="Unassembled WGS sequence"/>
</dbReference>
<evidence type="ECO:0000313" key="5">
    <source>
        <dbReference type="Proteomes" id="UP000198723"/>
    </source>
</evidence>
<dbReference type="STRING" id="1138170.GA0061105_13423"/>
<dbReference type="InterPro" id="IPR016040">
    <property type="entry name" value="NAD(P)-bd_dom"/>
</dbReference>
<dbReference type="AlphaFoldDB" id="A0A1C3YCQ8"/>
<protein>
    <submittedName>
        <fullName evidence="4">GDP-mannose 4,6 dehydratase</fullName>
    </submittedName>
    <submittedName>
        <fullName evidence="3">GDPmannose 4,6-dehydratase</fullName>
        <ecNumber evidence="3">4.2.1.47</ecNumber>
    </submittedName>
</protein>
<reference evidence="4 5" key="1">
    <citation type="submission" date="2016-08" db="EMBL/GenBank/DDBJ databases">
        <authorList>
            <person name="Seilhamer J.J."/>
        </authorList>
    </citation>
    <scope>NUCLEOTIDE SEQUENCE [LARGE SCALE GENOMIC DNA]</scope>
    <source>
        <strain evidence="4 5">HBR26</strain>
    </source>
</reference>
<dbReference type="PANTHER" id="PTHR43715">
    <property type="entry name" value="GDP-MANNOSE 4,6-DEHYDRATASE"/>
    <property type="match status" value="1"/>
</dbReference>
<reference evidence="3 6" key="2">
    <citation type="submission" date="2020-08" db="EMBL/GenBank/DDBJ databases">
        <title>Genomic Encyclopedia of Type Strains, Phase IV (KMG-V): Genome sequencing to study the core and pangenomes of soil and plant-associated prokaryotes.</title>
        <authorList>
            <person name="Whitman W."/>
        </authorList>
    </citation>
    <scope>NUCLEOTIDE SEQUENCE [LARGE SCALE GENOMIC DNA]</scope>
    <source>
        <strain evidence="3 6">SEMIA 4074</strain>
    </source>
</reference>
<gene>
    <name evidence="4" type="ORF">GA0061105_13423</name>
    <name evidence="3" type="ORF">GGD53_003459</name>
</gene>
<dbReference type="EC" id="4.2.1.47" evidence="3"/>
<evidence type="ECO:0000259" key="2">
    <source>
        <dbReference type="Pfam" id="PF16363"/>
    </source>
</evidence>
<dbReference type="EMBL" id="FMAJ01000034">
    <property type="protein sequence ID" value="SCB62160.1"/>
    <property type="molecule type" value="Genomic_DNA"/>
</dbReference>
<dbReference type="GO" id="GO:0042351">
    <property type="term" value="P:'de novo' GDP-L-fucose biosynthetic process"/>
    <property type="evidence" value="ECO:0007669"/>
    <property type="project" value="TreeGrafter"/>
</dbReference>
<keyword evidence="6" id="KW-1185">Reference proteome</keyword>
<evidence type="ECO:0000313" key="3">
    <source>
        <dbReference type="EMBL" id="MBB4193295.1"/>
    </source>
</evidence>
<dbReference type="PANTHER" id="PTHR43715:SF1">
    <property type="entry name" value="GDP-MANNOSE 4,6 DEHYDRATASE"/>
    <property type="match status" value="1"/>
</dbReference>
<dbReference type="Pfam" id="PF16363">
    <property type="entry name" value="GDP_Man_Dehyd"/>
    <property type="match status" value="1"/>
</dbReference>
<feature type="domain" description="NAD(P)-binding" evidence="2">
    <location>
        <begin position="20"/>
        <end position="83"/>
    </location>
</feature>
<evidence type="ECO:0000313" key="6">
    <source>
        <dbReference type="Proteomes" id="UP000524492"/>
    </source>
</evidence>
<organism evidence="4 5">
    <name type="scientific">Rhizobium aethiopicum</name>
    <dbReference type="NCBI Taxonomy" id="1138170"/>
    <lineage>
        <taxon>Bacteria</taxon>
        <taxon>Pseudomonadati</taxon>
        <taxon>Pseudomonadota</taxon>
        <taxon>Alphaproteobacteria</taxon>
        <taxon>Hyphomicrobiales</taxon>
        <taxon>Rhizobiaceae</taxon>
        <taxon>Rhizobium/Agrobacterium group</taxon>
        <taxon>Rhizobium</taxon>
    </lineage>
</organism>
<dbReference type="Proteomes" id="UP000198723">
    <property type="component" value="Unassembled WGS sequence"/>
</dbReference>
<proteinExistence type="predicted"/>
<name>A0A1C3YCQ8_9HYPH</name>
<dbReference type="GO" id="GO:0008446">
    <property type="term" value="F:GDP-mannose 4,6-dehydratase activity"/>
    <property type="evidence" value="ECO:0007669"/>
    <property type="project" value="UniProtKB-EC"/>
</dbReference>
<dbReference type="Gene3D" id="3.90.25.10">
    <property type="entry name" value="UDP-galactose 4-epimerase, domain 1"/>
    <property type="match status" value="1"/>
</dbReference>
<dbReference type="Gene3D" id="3.40.50.720">
    <property type="entry name" value="NAD(P)-binding Rossmann-like Domain"/>
    <property type="match status" value="1"/>
</dbReference>
<sequence length="94" mass="10748">MWLNKPTSIAQARRARQLAKNSARSYDWGHAREYVEGMSRMLQQDKPDGHVLATGETTSVGQFLERAFADVNITLEWKASGVDWLRLRVRCLPC</sequence>
<accession>A0A1C3YCQ8</accession>
<keyword evidence="1 3" id="KW-0456">Lyase</keyword>
<dbReference type="EMBL" id="JACIFV010000011">
    <property type="protein sequence ID" value="MBB4193295.1"/>
    <property type="molecule type" value="Genomic_DNA"/>
</dbReference>
<evidence type="ECO:0000313" key="4">
    <source>
        <dbReference type="EMBL" id="SCB62160.1"/>
    </source>
</evidence>